<dbReference type="AlphaFoldDB" id="A0A9W7ZMM0"/>
<reference evidence="1" key="1">
    <citation type="submission" date="2022-07" db="EMBL/GenBank/DDBJ databases">
        <title>Phylogenomic reconstructions and comparative analyses of Kickxellomycotina fungi.</title>
        <authorList>
            <person name="Reynolds N.K."/>
            <person name="Stajich J.E."/>
            <person name="Barry K."/>
            <person name="Grigoriev I.V."/>
            <person name="Crous P."/>
            <person name="Smith M.E."/>
        </authorList>
    </citation>
    <scope>NUCLEOTIDE SEQUENCE</scope>
    <source>
        <strain evidence="1">NBRC 100468</strain>
    </source>
</reference>
<proteinExistence type="predicted"/>
<keyword evidence="2" id="KW-1185">Reference proteome</keyword>
<dbReference type="EMBL" id="JANBPU010000397">
    <property type="protein sequence ID" value="KAJ1911905.1"/>
    <property type="molecule type" value="Genomic_DNA"/>
</dbReference>
<dbReference type="Proteomes" id="UP001150538">
    <property type="component" value="Unassembled WGS sequence"/>
</dbReference>
<accession>A0A9W7ZMM0</accession>
<evidence type="ECO:0000313" key="2">
    <source>
        <dbReference type="Proteomes" id="UP001150538"/>
    </source>
</evidence>
<organism evidence="1 2">
    <name type="scientific">Mycoemilia scoparia</name>
    <dbReference type="NCBI Taxonomy" id="417184"/>
    <lineage>
        <taxon>Eukaryota</taxon>
        <taxon>Fungi</taxon>
        <taxon>Fungi incertae sedis</taxon>
        <taxon>Zoopagomycota</taxon>
        <taxon>Kickxellomycotina</taxon>
        <taxon>Kickxellomycetes</taxon>
        <taxon>Kickxellales</taxon>
        <taxon>Kickxellaceae</taxon>
        <taxon>Mycoemilia</taxon>
    </lineage>
</organism>
<sequence length="316" mass="34584">MPSVEAIATAIQTQFAHCFSSWSAALIKNAPGSSAPPIWHVLLLACWHSSLQIRHQNYKVPILFSTAHPAQLRRWLLDPFIQSSRRCLVPAEAWPAVHYSVYAALRHGGRTFSLHCRTSSFARTPPYHESAPPLDFPLIGTDLWEPEGRIVWRIFKIAFDAVPDDLPLTVKCALHVIRTITELPDFPEVDKLSVIDRLSRFCQGLPMSGPIPEPHPPIPLTSLLPPIIPSYTATIGLKAHGNHPFANAAALDFSAWGSSRKTTSFAAGSPAGTLKTATPIPAIKPGTLLALPRSTTDIWAKTHTLPTTPQARACTF</sequence>
<name>A0A9W7ZMM0_9FUNG</name>
<gene>
    <name evidence="1" type="ORF">H4219_005792</name>
</gene>
<evidence type="ECO:0000313" key="1">
    <source>
        <dbReference type="EMBL" id="KAJ1911905.1"/>
    </source>
</evidence>
<comment type="caution">
    <text evidence="1">The sequence shown here is derived from an EMBL/GenBank/DDBJ whole genome shotgun (WGS) entry which is preliminary data.</text>
</comment>
<protein>
    <submittedName>
        <fullName evidence="1">Uncharacterized protein</fullName>
    </submittedName>
</protein>